<dbReference type="InterPro" id="IPR001584">
    <property type="entry name" value="Integrase_cat-core"/>
</dbReference>
<dbReference type="InterPro" id="IPR043128">
    <property type="entry name" value="Rev_trsase/Diguanyl_cyclase"/>
</dbReference>
<keyword evidence="3" id="KW-0548">Nucleotidyltransferase</keyword>
<dbReference type="FunFam" id="3.30.70.270:FF:000020">
    <property type="entry name" value="Transposon Tf2-6 polyprotein-like Protein"/>
    <property type="match status" value="1"/>
</dbReference>
<evidence type="ECO:0000256" key="3">
    <source>
        <dbReference type="ARBA" id="ARBA00022695"/>
    </source>
</evidence>
<reference evidence="10 11" key="1">
    <citation type="submission" date="2013-12" db="EMBL/GenBank/DDBJ databases">
        <title>Draft genome of the parsitic nematode Ancylostoma duodenale.</title>
        <authorList>
            <person name="Mitreva M."/>
        </authorList>
    </citation>
    <scope>NUCLEOTIDE SEQUENCE [LARGE SCALE GENOMIC DNA]</scope>
    <source>
        <strain evidence="10 11">Zhejiang</strain>
    </source>
</reference>
<dbReference type="FunFam" id="1.10.340.70:FF:000001">
    <property type="entry name" value="Retrovirus-related Pol polyprotein from transposon gypsy-like Protein"/>
    <property type="match status" value="1"/>
</dbReference>
<protein>
    <recommendedName>
        <fullName evidence="1">RNA-directed DNA polymerase</fullName>
        <ecNumber evidence="1">2.7.7.49</ecNumber>
    </recommendedName>
</protein>
<dbReference type="InterPro" id="IPR050951">
    <property type="entry name" value="Retrovirus_Pol_polyprotein"/>
</dbReference>
<keyword evidence="7" id="KW-0695">RNA-directed DNA polymerase</keyword>
<dbReference type="InterPro" id="IPR043502">
    <property type="entry name" value="DNA/RNA_pol_sf"/>
</dbReference>
<evidence type="ECO:0000256" key="6">
    <source>
        <dbReference type="ARBA" id="ARBA00022801"/>
    </source>
</evidence>
<organism evidence="10 11">
    <name type="scientific">Ancylostoma duodenale</name>
    <dbReference type="NCBI Taxonomy" id="51022"/>
    <lineage>
        <taxon>Eukaryota</taxon>
        <taxon>Metazoa</taxon>
        <taxon>Ecdysozoa</taxon>
        <taxon>Nematoda</taxon>
        <taxon>Chromadorea</taxon>
        <taxon>Rhabditida</taxon>
        <taxon>Rhabditina</taxon>
        <taxon>Rhabditomorpha</taxon>
        <taxon>Strongyloidea</taxon>
        <taxon>Ancylostomatidae</taxon>
        <taxon>Ancylostomatinae</taxon>
        <taxon>Ancylostoma</taxon>
    </lineage>
</organism>
<dbReference type="Pfam" id="PF17917">
    <property type="entry name" value="RT_RNaseH"/>
    <property type="match status" value="1"/>
</dbReference>
<dbReference type="OrthoDB" id="5830590at2759"/>
<evidence type="ECO:0000256" key="4">
    <source>
        <dbReference type="ARBA" id="ARBA00022722"/>
    </source>
</evidence>
<dbReference type="PANTHER" id="PTHR37984">
    <property type="entry name" value="PROTEIN CBG26694"/>
    <property type="match status" value="1"/>
</dbReference>
<feature type="region of interest" description="Disordered" evidence="8">
    <location>
        <begin position="802"/>
        <end position="821"/>
    </location>
</feature>
<dbReference type="CDD" id="cd09274">
    <property type="entry name" value="RNase_HI_RT_Ty3"/>
    <property type="match status" value="1"/>
</dbReference>
<dbReference type="InterPro" id="IPR041588">
    <property type="entry name" value="Integrase_H2C2"/>
</dbReference>
<dbReference type="GO" id="GO:0015074">
    <property type="term" value="P:DNA integration"/>
    <property type="evidence" value="ECO:0007669"/>
    <property type="project" value="InterPro"/>
</dbReference>
<evidence type="ECO:0000256" key="1">
    <source>
        <dbReference type="ARBA" id="ARBA00012493"/>
    </source>
</evidence>
<dbReference type="GO" id="GO:0042575">
    <property type="term" value="C:DNA polymerase complex"/>
    <property type="evidence" value="ECO:0007669"/>
    <property type="project" value="UniProtKB-ARBA"/>
</dbReference>
<dbReference type="InterPro" id="IPR041373">
    <property type="entry name" value="RT_RNaseH"/>
</dbReference>
<dbReference type="SUPFAM" id="SSF53098">
    <property type="entry name" value="Ribonuclease H-like"/>
    <property type="match status" value="1"/>
</dbReference>
<evidence type="ECO:0000256" key="8">
    <source>
        <dbReference type="SAM" id="MobiDB-lite"/>
    </source>
</evidence>
<gene>
    <name evidence="10" type="ORF">ANCDUO_13034</name>
</gene>
<dbReference type="AlphaFoldDB" id="A0A0C2G731"/>
<evidence type="ECO:0000256" key="2">
    <source>
        <dbReference type="ARBA" id="ARBA00022679"/>
    </source>
</evidence>
<proteinExistence type="predicted"/>
<keyword evidence="4" id="KW-0540">Nuclease</keyword>
<dbReference type="EC" id="2.7.7.49" evidence="1"/>
<keyword evidence="5" id="KW-0255">Endonuclease</keyword>
<keyword evidence="2" id="KW-0808">Transferase</keyword>
<keyword evidence="6" id="KW-0378">Hydrolase</keyword>
<dbReference type="EMBL" id="KN735264">
    <property type="protein sequence ID" value="KIH56780.1"/>
    <property type="molecule type" value="Genomic_DNA"/>
</dbReference>
<sequence length="821" mass="93818">MSRILAGLENNCLAYLDDIVISEKDFPSHLASLRKVFYRFRLFNIKASGKKLTEIARSRVTFLGHEISGQSYSPAERNLRAIQDFPTPISTKEVKRYVGMANFFRKFIPNFSLIAAPLYALVKDKVRFAWGLEQEEAFQRLKSLLLFKPCLAFPKDKEFFLHTDGSQIAVGAALFQKSDDTGQLAAVGYFSKELSKSQRRWSPTHVELFAIISALRFFRATIYGNHTTILSDHRPLTFLLKHDKAHDNLARWIVELQSYDVSIEYLKGSSNVVANALSRSVDRKVRFKDEEPESDDIIEFPISINPCYPARFSVWSPIIYVNSPLALRPYDALIEQKKDEFCSILMTFLETQRLPDSLAEDQKANWLAIADKCVMKSNGCLYHIETPKGTNLRRERLVVPERLKEAVFLALHSSPSSGGHFNWRKTLAKVARKYFWPHMSEDIYALVRSCEACQRKRAQQMNRELLSPVSSEGVFDKVYIDLTGPIHTSESGNKYIIAMIDHFTKYVVAAPLPDCSAITVAQAVMNECILKFGAMTQLVSDNASYFKGEVISEIGKLLRINRYFTTPYHHEGNGACERVFATFHPMLRTYIHENQLDWDKYVSACTFMYNTSVHSSTNNTPFFLLFGRDPIFNIDLLIKHDLEHHLPSDDDKSIYIENLVSTLHSAWRSAAAHNLRQQQRFKNQYDQTHLRPLSIQVGDRVFLRDFTPKVGLSQKLCNPWLGQFRVIAVDFPHVVITSISSSQSSPKRVHMNQVKKCFTLSGPVFTTPWLPDQEQLVTTSAAAADLDITGRRYEASVEPIETPEPVSHNYNTRFRSRRTSV</sequence>
<dbReference type="GO" id="GO:0004519">
    <property type="term" value="F:endonuclease activity"/>
    <property type="evidence" value="ECO:0007669"/>
    <property type="project" value="UniProtKB-KW"/>
</dbReference>
<dbReference type="Gene3D" id="3.30.70.270">
    <property type="match status" value="2"/>
</dbReference>
<dbReference type="FunFam" id="3.30.420.10:FF:000032">
    <property type="entry name" value="Retrovirus-related Pol polyprotein from transposon 297-like Protein"/>
    <property type="match status" value="1"/>
</dbReference>
<dbReference type="Proteomes" id="UP000054047">
    <property type="component" value="Unassembled WGS sequence"/>
</dbReference>
<dbReference type="InterPro" id="IPR012337">
    <property type="entry name" value="RNaseH-like_sf"/>
</dbReference>
<name>A0A0C2G731_9BILA</name>
<evidence type="ECO:0000313" key="11">
    <source>
        <dbReference type="Proteomes" id="UP000054047"/>
    </source>
</evidence>
<accession>A0A0C2G731</accession>
<dbReference type="Pfam" id="PF17921">
    <property type="entry name" value="Integrase_H2C2"/>
    <property type="match status" value="1"/>
</dbReference>
<dbReference type="Pfam" id="PF00665">
    <property type="entry name" value="rve"/>
    <property type="match status" value="1"/>
</dbReference>
<dbReference type="SUPFAM" id="SSF56672">
    <property type="entry name" value="DNA/RNA polymerases"/>
    <property type="match status" value="1"/>
</dbReference>
<dbReference type="InterPro" id="IPR036397">
    <property type="entry name" value="RNaseH_sf"/>
</dbReference>
<evidence type="ECO:0000256" key="5">
    <source>
        <dbReference type="ARBA" id="ARBA00022759"/>
    </source>
</evidence>
<keyword evidence="11" id="KW-1185">Reference proteome</keyword>
<dbReference type="Gene3D" id="3.10.20.370">
    <property type="match status" value="1"/>
</dbReference>
<feature type="domain" description="Integrase catalytic" evidence="9">
    <location>
        <begin position="464"/>
        <end position="629"/>
    </location>
</feature>
<evidence type="ECO:0000256" key="7">
    <source>
        <dbReference type="ARBA" id="ARBA00022918"/>
    </source>
</evidence>
<dbReference type="PANTHER" id="PTHR37984:SF5">
    <property type="entry name" value="PROTEIN NYNRIN-LIKE"/>
    <property type="match status" value="1"/>
</dbReference>
<dbReference type="GO" id="GO:0003676">
    <property type="term" value="F:nucleic acid binding"/>
    <property type="evidence" value="ECO:0007669"/>
    <property type="project" value="InterPro"/>
</dbReference>
<evidence type="ECO:0000259" key="9">
    <source>
        <dbReference type="PROSITE" id="PS50994"/>
    </source>
</evidence>
<evidence type="ECO:0000313" key="10">
    <source>
        <dbReference type="EMBL" id="KIH56780.1"/>
    </source>
</evidence>
<dbReference type="PROSITE" id="PS50994">
    <property type="entry name" value="INTEGRASE"/>
    <property type="match status" value="1"/>
</dbReference>
<dbReference type="GO" id="GO:0003964">
    <property type="term" value="F:RNA-directed DNA polymerase activity"/>
    <property type="evidence" value="ECO:0007669"/>
    <property type="project" value="UniProtKB-KW"/>
</dbReference>
<dbReference type="Gene3D" id="3.30.420.10">
    <property type="entry name" value="Ribonuclease H-like superfamily/Ribonuclease H"/>
    <property type="match status" value="1"/>
</dbReference>
<dbReference type="Gene3D" id="1.10.340.70">
    <property type="match status" value="1"/>
</dbReference>
<dbReference type="GO" id="GO:0016787">
    <property type="term" value="F:hydrolase activity"/>
    <property type="evidence" value="ECO:0007669"/>
    <property type="project" value="UniProtKB-KW"/>
</dbReference>